<dbReference type="Proteomes" id="UP000322699">
    <property type="component" value="Unassembled WGS sequence"/>
</dbReference>
<proteinExistence type="predicted"/>
<sequence>MTPSGYTKYNDKMLAVYVGIKLVYITARCFVNHSVPMPPEVFQ</sequence>
<reference evidence="1 2" key="1">
    <citation type="submission" date="2019-08" db="EMBL/GenBank/DDBJ databases">
        <title>Deep-cultivation of Planctomycetes and their phenomic and genomic characterization uncovers novel biology.</title>
        <authorList>
            <person name="Wiegand S."/>
            <person name="Jogler M."/>
            <person name="Boedeker C."/>
            <person name="Pinto D."/>
            <person name="Vollmers J."/>
            <person name="Rivas-Marin E."/>
            <person name="Kohn T."/>
            <person name="Peeters S.H."/>
            <person name="Heuer A."/>
            <person name="Rast P."/>
            <person name="Oberbeckmann S."/>
            <person name="Bunk B."/>
            <person name="Jeske O."/>
            <person name="Meyerdierks A."/>
            <person name="Storesund J.E."/>
            <person name="Kallscheuer N."/>
            <person name="Luecker S."/>
            <person name="Lage O.M."/>
            <person name="Pohl T."/>
            <person name="Merkel B.J."/>
            <person name="Hornburger P."/>
            <person name="Mueller R.-W."/>
            <person name="Bruemmer F."/>
            <person name="Labrenz M."/>
            <person name="Spormann A.M."/>
            <person name="Op Den Camp H."/>
            <person name="Overmann J."/>
            <person name="Amann R."/>
            <person name="Jetten M.S.M."/>
            <person name="Mascher T."/>
            <person name="Medema M.H."/>
            <person name="Devos D.P."/>
            <person name="Kaster A.-K."/>
            <person name="Ovreas L."/>
            <person name="Rohde M."/>
            <person name="Galperin M.Y."/>
            <person name="Jogler C."/>
        </authorList>
    </citation>
    <scope>NUCLEOTIDE SEQUENCE [LARGE SCALE GENOMIC DNA]</scope>
    <source>
        <strain evidence="1 2">LF1</strain>
    </source>
</reference>
<organism evidence="1 2">
    <name type="scientific">Rubripirellula obstinata</name>
    <dbReference type="NCBI Taxonomy" id="406547"/>
    <lineage>
        <taxon>Bacteria</taxon>
        <taxon>Pseudomonadati</taxon>
        <taxon>Planctomycetota</taxon>
        <taxon>Planctomycetia</taxon>
        <taxon>Pirellulales</taxon>
        <taxon>Pirellulaceae</taxon>
        <taxon>Rubripirellula</taxon>
    </lineage>
</organism>
<accession>A0A5B1CDR7</accession>
<name>A0A5B1CDR7_9BACT</name>
<comment type="caution">
    <text evidence="1">The sequence shown here is derived from an EMBL/GenBank/DDBJ whole genome shotgun (WGS) entry which is preliminary data.</text>
</comment>
<gene>
    <name evidence="1" type="ORF">LF1_08590</name>
</gene>
<evidence type="ECO:0000313" key="2">
    <source>
        <dbReference type="Proteomes" id="UP000322699"/>
    </source>
</evidence>
<protein>
    <submittedName>
        <fullName evidence="1">Uncharacterized protein</fullName>
    </submittedName>
</protein>
<keyword evidence="2" id="KW-1185">Reference proteome</keyword>
<evidence type="ECO:0000313" key="1">
    <source>
        <dbReference type="EMBL" id="KAA1258342.1"/>
    </source>
</evidence>
<dbReference type="EMBL" id="VRLW01000001">
    <property type="protein sequence ID" value="KAA1258342.1"/>
    <property type="molecule type" value="Genomic_DNA"/>
</dbReference>
<dbReference type="AlphaFoldDB" id="A0A5B1CDR7"/>